<proteinExistence type="predicted"/>
<protein>
    <submittedName>
        <fullName evidence="1">Uncharacterized protein</fullName>
    </submittedName>
</protein>
<reference evidence="1" key="1">
    <citation type="submission" date="2014-11" db="EMBL/GenBank/DDBJ databases">
        <authorList>
            <person name="Amaro Gonzalez C."/>
        </authorList>
    </citation>
    <scope>NUCLEOTIDE SEQUENCE</scope>
</reference>
<dbReference type="AlphaFoldDB" id="A0A0E9QYZ3"/>
<evidence type="ECO:0000313" key="1">
    <source>
        <dbReference type="EMBL" id="JAH21460.1"/>
    </source>
</evidence>
<accession>A0A0E9QYZ3</accession>
<dbReference type="EMBL" id="GBXM01087117">
    <property type="protein sequence ID" value="JAH21460.1"/>
    <property type="molecule type" value="Transcribed_RNA"/>
</dbReference>
<name>A0A0E9QYZ3_ANGAN</name>
<reference evidence="1" key="2">
    <citation type="journal article" date="2015" name="Fish Shellfish Immunol.">
        <title>Early steps in the European eel (Anguilla anguilla)-Vibrio vulnificus interaction in the gills: Role of the RtxA13 toxin.</title>
        <authorList>
            <person name="Callol A."/>
            <person name="Pajuelo D."/>
            <person name="Ebbesson L."/>
            <person name="Teles M."/>
            <person name="MacKenzie S."/>
            <person name="Amaro C."/>
        </authorList>
    </citation>
    <scope>NUCLEOTIDE SEQUENCE</scope>
</reference>
<organism evidence="1">
    <name type="scientific">Anguilla anguilla</name>
    <name type="common">European freshwater eel</name>
    <name type="synonym">Muraena anguilla</name>
    <dbReference type="NCBI Taxonomy" id="7936"/>
    <lineage>
        <taxon>Eukaryota</taxon>
        <taxon>Metazoa</taxon>
        <taxon>Chordata</taxon>
        <taxon>Craniata</taxon>
        <taxon>Vertebrata</taxon>
        <taxon>Euteleostomi</taxon>
        <taxon>Actinopterygii</taxon>
        <taxon>Neopterygii</taxon>
        <taxon>Teleostei</taxon>
        <taxon>Anguilliformes</taxon>
        <taxon>Anguillidae</taxon>
        <taxon>Anguilla</taxon>
    </lineage>
</organism>
<sequence length="40" mass="4722">MAVMLCWILRCGLREIRFSMVAILMEPLRWAWSSTFGSCR</sequence>